<dbReference type="InterPro" id="IPR023881">
    <property type="entry name" value="Thiol_BshA"/>
</dbReference>
<dbReference type="Gene3D" id="3.40.50.2000">
    <property type="entry name" value="Glycogen Phosphorylase B"/>
    <property type="match status" value="2"/>
</dbReference>
<comment type="caution">
    <text evidence="3">The sequence shown here is derived from an EMBL/GenBank/DDBJ whole genome shotgun (WGS) entry which is preliminary data.</text>
</comment>
<sequence>MSKELLNNKLRIGISCYPTFGGSGVVASALGMELAALGHKVHIISYAPPARIKLYHPNLHFHKVEVTDYPLFEYPPYSLSLASSMVEVAQTEKLDLLHVHYAIPHAVSAYLAQEMLGDNSIPFVTTLHGTDITLVGNAPSFMPITKFVLEKSDAVTAVSNFLKQETLNFFKVDRDIAVIPNFIRSDLDDCSNVNIRRSTIASDNEAIIVHISNFRPVKRISDVMQIFSRIRKEKPAKLLMVGDGPERAPAERMARELKVQDDVYFLGMQLEISDILRLADVLLQPSETESFGLTPLEANACCTPVICSNVGGLPEVIVDGETGFLLPVGDVDAMADKALMIINDDELRRKMDKAGRKRAREVFNAARIVNLYLDIYHQVLSG</sequence>
<dbReference type="GO" id="GO:0016757">
    <property type="term" value="F:glycosyltransferase activity"/>
    <property type="evidence" value="ECO:0007669"/>
    <property type="project" value="InterPro"/>
</dbReference>
<feature type="domain" description="Glycosyltransferase subfamily 4-like N-terminal" evidence="2">
    <location>
        <begin position="20"/>
        <end position="184"/>
    </location>
</feature>
<dbReference type="InterPro" id="IPR001296">
    <property type="entry name" value="Glyco_trans_1"/>
</dbReference>
<evidence type="ECO:0000259" key="2">
    <source>
        <dbReference type="Pfam" id="PF13439"/>
    </source>
</evidence>
<feature type="domain" description="Glycosyl transferase family 1" evidence="1">
    <location>
        <begin position="195"/>
        <end position="358"/>
    </location>
</feature>
<evidence type="ECO:0000259" key="1">
    <source>
        <dbReference type="Pfam" id="PF00534"/>
    </source>
</evidence>
<dbReference type="InterPro" id="IPR028098">
    <property type="entry name" value="Glyco_trans_4-like_N"/>
</dbReference>
<organism evidence="3 4">
    <name type="scientific">candidate division LCP-89 bacterium B3_LCP</name>
    <dbReference type="NCBI Taxonomy" id="2012998"/>
    <lineage>
        <taxon>Bacteria</taxon>
        <taxon>Pseudomonadati</taxon>
        <taxon>Bacteria division LCP-89</taxon>
    </lineage>
</organism>
<protein>
    <submittedName>
        <fullName evidence="3">N-acetyl-alpha-D-glucosaminyl L-malate synthase BshA</fullName>
    </submittedName>
</protein>
<name>A0A532UPU2_UNCL8</name>
<accession>A0A532UPU2</accession>
<dbReference type="Pfam" id="PF13439">
    <property type="entry name" value="Glyco_transf_4"/>
    <property type="match status" value="1"/>
</dbReference>
<dbReference type="PANTHER" id="PTHR45947">
    <property type="entry name" value="SULFOQUINOVOSYL TRANSFERASE SQD2"/>
    <property type="match status" value="1"/>
</dbReference>
<dbReference type="Proteomes" id="UP000319619">
    <property type="component" value="Unassembled WGS sequence"/>
</dbReference>
<dbReference type="EMBL" id="NJBN01000014">
    <property type="protein sequence ID" value="TKJ36951.1"/>
    <property type="molecule type" value="Genomic_DNA"/>
</dbReference>
<proteinExistence type="predicted"/>
<dbReference type="InterPro" id="IPR050194">
    <property type="entry name" value="Glycosyltransferase_grp1"/>
</dbReference>
<evidence type="ECO:0000313" key="3">
    <source>
        <dbReference type="EMBL" id="TKJ36951.1"/>
    </source>
</evidence>
<reference evidence="3 4" key="1">
    <citation type="submission" date="2017-06" db="EMBL/GenBank/DDBJ databases">
        <title>Novel microbial phyla capable of carbon fixation and sulfur reduction in deep-sea sediments.</title>
        <authorList>
            <person name="Huang J."/>
            <person name="Baker B."/>
            <person name="Wang Y."/>
        </authorList>
    </citation>
    <scope>NUCLEOTIDE SEQUENCE [LARGE SCALE GENOMIC DNA]</scope>
    <source>
        <strain evidence="3">B3_LCP</strain>
    </source>
</reference>
<dbReference type="GO" id="GO:0071793">
    <property type="term" value="P:bacillithiol biosynthetic process"/>
    <property type="evidence" value="ECO:0007669"/>
    <property type="project" value="InterPro"/>
</dbReference>
<dbReference type="Pfam" id="PF00534">
    <property type="entry name" value="Glycos_transf_1"/>
    <property type="match status" value="1"/>
</dbReference>
<evidence type="ECO:0000313" key="4">
    <source>
        <dbReference type="Proteomes" id="UP000319619"/>
    </source>
</evidence>
<dbReference type="PANTHER" id="PTHR45947:SF13">
    <property type="entry name" value="TRANSFERASE"/>
    <property type="match status" value="1"/>
</dbReference>
<dbReference type="AlphaFoldDB" id="A0A532UPU2"/>
<dbReference type="NCBIfam" id="TIGR03999">
    <property type="entry name" value="thiol_BshA"/>
    <property type="match status" value="1"/>
</dbReference>
<gene>
    <name evidence="3" type="primary">bshA</name>
    <name evidence="3" type="ORF">CEE37_14630</name>
</gene>
<dbReference type="SUPFAM" id="SSF53756">
    <property type="entry name" value="UDP-Glycosyltransferase/glycogen phosphorylase"/>
    <property type="match status" value="1"/>
</dbReference>